<keyword evidence="3" id="KW-1185">Reference proteome</keyword>
<evidence type="ECO:0000313" key="2">
    <source>
        <dbReference type="EMBL" id="CAD7649551.1"/>
    </source>
</evidence>
<feature type="region of interest" description="Disordered" evidence="1">
    <location>
        <begin position="121"/>
        <end position="171"/>
    </location>
</feature>
<proteinExistence type="predicted"/>
<evidence type="ECO:0000313" key="3">
    <source>
        <dbReference type="Proteomes" id="UP000759131"/>
    </source>
</evidence>
<protein>
    <submittedName>
        <fullName evidence="2">Uncharacterized protein</fullName>
    </submittedName>
</protein>
<dbReference type="OrthoDB" id="420032at2759"/>
<dbReference type="EMBL" id="CAJPIZ010047973">
    <property type="protein sequence ID" value="CAG2122497.1"/>
    <property type="molecule type" value="Genomic_DNA"/>
</dbReference>
<feature type="region of interest" description="Disordered" evidence="1">
    <location>
        <begin position="1"/>
        <end position="30"/>
    </location>
</feature>
<reference evidence="2" key="1">
    <citation type="submission" date="2020-11" db="EMBL/GenBank/DDBJ databases">
        <authorList>
            <person name="Tran Van P."/>
        </authorList>
    </citation>
    <scope>NUCLEOTIDE SEQUENCE</scope>
</reference>
<gene>
    <name evidence="2" type="ORF">OSB1V03_LOCUS22443</name>
</gene>
<feature type="non-terminal residue" evidence="2">
    <location>
        <position position="1"/>
    </location>
</feature>
<dbReference type="EMBL" id="OC902548">
    <property type="protein sequence ID" value="CAD7649551.1"/>
    <property type="molecule type" value="Genomic_DNA"/>
</dbReference>
<evidence type="ECO:0000256" key="1">
    <source>
        <dbReference type="SAM" id="MobiDB-lite"/>
    </source>
</evidence>
<feature type="region of interest" description="Disordered" evidence="1">
    <location>
        <begin position="43"/>
        <end position="86"/>
    </location>
</feature>
<feature type="compositionally biased region" description="Low complexity" evidence="1">
    <location>
        <begin position="51"/>
        <end position="60"/>
    </location>
</feature>
<organism evidence="2">
    <name type="scientific">Medioppia subpectinata</name>
    <dbReference type="NCBI Taxonomy" id="1979941"/>
    <lineage>
        <taxon>Eukaryota</taxon>
        <taxon>Metazoa</taxon>
        <taxon>Ecdysozoa</taxon>
        <taxon>Arthropoda</taxon>
        <taxon>Chelicerata</taxon>
        <taxon>Arachnida</taxon>
        <taxon>Acari</taxon>
        <taxon>Acariformes</taxon>
        <taxon>Sarcoptiformes</taxon>
        <taxon>Oribatida</taxon>
        <taxon>Brachypylina</taxon>
        <taxon>Oppioidea</taxon>
        <taxon>Oppiidae</taxon>
        <taxon>Medioppia</taxon>
    </lineage>
</organism>
<dbReference type="AlphaFoldDB" id="A0A7R9LXG2"/>
<feature type="compositionally biased region" description="Low complexity" evidence="1">
    <location>
        <begin position="13"/>
        <end position="22"/>
    </location>
</feature>
<feature type="region of interest" description="Disordered" evidence="1">
    <location>
        <begin position="185"/>
        <end position="225"/>
    </location>
</feature>
<feature type="compositionally biased region" description="Low complexity" evidence="1">
    <location>
        <begin position="132"/>
        <end position="145"/>
    </location>
</feature>
<accession>A0A7R9LXG2</accession>
<dbReference type="Proteomes" id="UP000759131">
    <property type="component" value="Unassembled WGS sequence"/>
</dbReference>
<name>A0A7R9LXG2_9ACAR</name>
<feature type="non-terminal residue" evidence="2">
    <location>
        <position position="225"/>
    </location>
</feature>
<sequence>RLQQKPYLTSADRISPSTSSRLSDSDISELEYDDGFNTSRESWRGLLADTSQSSIGSSGSPPLINTVDPKPSSRHNPYNYLPQDVSTMGRRGRLGLLAEGNASSLPTNYILNENESFRYRPEFRKSNSQPTRSLSPPSLRSRSPSHSIGTPTSSVGGGHFSKKRHLPQVPAVPRRVVDSVYTGFDPLQQQQQQMQSRNWRPNVPQRRSVDRMTGGMYSDSEITTK</sequence>